<dbReference type="Proteomes" id="UP000024635">
    <property type="component" value="Unassembled WGS sequence"/>
</dbReference>
<protein>
    <submittedName>
        <fullName evidence="1">Uncharacterized protein</fullName>
    </submittedName>
</protein>
<evidence type="ECO:0000313" key="2">
    <source>
        <dbReference type="Proteomes" id="UP000024635"/>
    </source>
</evidence>
<sequence>MRLYIRTYSELQTAVKKGRDRGAGTLVVCFTEAAGLLGTDTKENRHVVVPRYLGRCSRQLECPRRGPAPCPRSFGVHCIIDMM</sequence>
<proteinExistence type="predicted"/>
<dbReference type="AlphaFoldDB" id="A0A016SMP7"/>
<accession>A0A016SMP7</accession>
<dbReference type="OrthoDB" id="5876072at2759"/>
<gene>
    <name evidence="1" type="primary">Acey_s0203.g1810</name>
    <name evidence="1" type="ORF">Y032_0203g1810</name>
</gene>
<comment type="caution">
    <text evidence="1">The sequence shown here is derived from an EMBL/GenBank/DDBJ whole genome shotgun (WGS) entry which is preliminary data.</text>
</comment>
<organism evidence="1 2">
    <name type="scientific">Ancylostoma ceylanicum</name>
    <dbReference type="NCBI Taxonomy" id="53326"/>
    <lineage>
        <taxon>Eukaryota</taxon>
        <taxon>Metazoa</taxon>
        <taxon>Ecdysozoa</taxon>
        <taxon>Nematoda</taxon>
        <taxon>Chromadorea</taxon>
        <taxon>Rhabditida</taxon>
        <taxon>Rhabditina</taxon>
        <taxon>Rhabditomorpha</taxon>
        <taxon>Strongyloidea</taxon>
        <taxon>Ancylostomatidae</taxon>
        <taxon>Ancylostomatinae</taxon>
        <taxon>Ancylostoma</taxon>
    </lineage>
</organism>
<dbReference type="EMBL" id="JARK01001539">
    <property type="protein sequence ID" value="EYB91646.1"/>
    <property type="molecule type" value="Genomic_DNA"/>
</dbReference>
<evidence type="ECO:0000313" key="1">
    <source>
        <dbReference type="EMBL" id="EYB91646.1"/>
    </source>
</evidence>
<reference evidence="2" key="1">
    <citation type="journal article" date="2015" name="Nat. Genet.">
        <title>The genome and transcriptome of the zoonotic hookworm Ancylostoma ceylanicum identify infection-specific gene families.</title>
        <authorList>
            <person name="Schwarz E.M."/>
            <person name="Hu Y."/>
            <person name="Antoshechkin I."/>
            <person name="Miller M.M."/>
            <person name="Sternberg P.W."/>
            <person name="Aroian R.V."/>
        </authorList>
    </citation>
    <scope>NUCLEOTIDE SEQUENCE</scope>
    <source>
        <strain evidence="2">HY135</strain>
    </source>
</reference>
<name>A0A016SMP7_9BILA</name>
<keyword evidence="2" id="KW-1185">Reference proteome</keyword>